<dbReference type="AlphaFoldDB" id="A0A6N2N2Y3"/>
<name>A0A6N2N2Y3_SALVM</name>
<organism evidence="1">
    <name type="scientific">Salix viminalis</name>
    <name type="common">Common osier</name>
    <name type="synonym">Basket willow</name>
    <dbReference type="NCBI Taxonomy" id="40686"/>
    <lineage>
        <taxon>Eukaryota</taxon>
        <taxon>Viridiplantae</taxon>
        <taxon>Streptophyta</taxon>
        <taxon>Embryophyta</taxon>
        <taxon>Tracheophyta</taxon>
        <taxon>Spermatophyta</taxon>
        <taxon>Magnoliopsida</taxon>
        <taxon>eudicotyledons</taxon>
        <taxon>Gunneridae</taxon>
        <taxon>Pentapetalae</taxon>
        <taxon>rosids</taxon>
        <taxon>fabids</taxon>
        <taxon>Malpighiales</taxon>
        <taxon>Salicaceae</taxon>
        <taxon>Saliceae</taxon>
        <taxon>Salix</taxon>
    </lineage>
</organism>
<reference evidence="1" key="1">
    <citation type="submission" date="2019-03" db="EMBL/GenBank/DDBJ databases">
        <authorList>
            <person name="Mank J."/>
            <person name="Almeida P."/>
        </authorList>
    </citation>
    <scope>NUCLEOTIDE SEQUENCE</scope>
    <source>
        <strain evidence="1">78183</strain>
    </source>
</reference>
<proteinExistence type="predicted"/>
<evidence type="ECO:0000313" key="1">
    <source>
        <dbReference type="EMBL" id="VFU60126.1"/>
    </source>
</evidence>
<gene>
    <name evidence="1" type="ORF">SVIM_LOCUS445079</name>
</gene>
<dbReference type="EMBL" id="CAADRP010002041">
    <property type="protein sequence ID" value="VFU60126.1"/>
    <property type="molecule type" value="Genomic_DNA"/>
</dbReference>
<sequence length="91" mass="10022">MCPIDDIIRKEEKKKKIPSKASQQLGCGPIWLYVPWEVATSHSFILVVLTPGGPLVHHGHNKADHHTLFPYASGVALDQSIFLFASSSRAT</sequence>
<accession>A0A6N2N2Y3</accession>
<protein>
    <submittedName>
        <fullName evidence="1">Uncharacterized protein</fullName>
    </submittedName>
</protein>